<gene>
    <name evidence="1" type="ORF">V1525DRAFT_78338</name>
</gene>
<comment type="caution">
    <text evidence="1">The sequence shown here is derived from an EMBL/GenBank/DDBJ whole genome shotgun (WGS) entry which is preliminary data.</text>
</comment>
<organism evidence="1 2">
    <name type="scientific">Lipomyces kononenkoae</name>
    <name type="common">Yeast</name>
    <dbReference type="NCBI Taxonomy" id="34357"/>
    <lineage>
        <taxon>Eukaryota</taxon>
        <taxon>Fungi</taxon>
        <taxon>Dikarya</taxon>
        <taxon>Ascomycota</taxon>
        <taxon>Saccharomycotina</taxon>
        <taxon>Lipomycetes</taxon>
        <taxon>Lipomycetales</taxon>
        <taxon>Lipomycetaceae</taxon>
        <taxon>Lipomyces</taxon>
    </lineage>
</organism>
<protein>
    <submittedName>
        <fullName evidence="1">Major facilitator superfamily domain-containing protein</fullName>
    </submittedName>
</protein>
<dbReference type="Proteomes" id="UP001433508">
    <property type="component" value="Unassembled WGS sequence"/>
</dbReference>
<sequence>MGSDSVDTVPHNANNVVSRRVKIASYFAILCAGAAMISDGYQNNCMTMANALFSIEYKEAYNSVMKTRVSNSIFVGEILGQITMGLVCDYFGRKVALVATTFLIVVGSIIATAAKGSTPDGMFWMIIVARGIIGFGIGGEYPVSSTSAAEAANEAVQSLRAVLTIMVTEFPLAIGGPLSISIFLIIYEAASGLKHLSTIWRVYFGIGCVFPLVVFYFRLKLVTSKLYKNEAIKKRVPYVLVIRYYWKRILGTAGSWFVFDFVTYPNSIFSASIISEIVPDSATNLLKTGEWTLLLTSLAVPGVILGAYLYTKIGARNTMIIGFMGYIVFGLIIGCAYDKLVKIVPLFVIFYGIMNSLAQMGPGCMTIVASAESYATGVRGSLFGFSAAIGKVGAVVGTQTFTAIQSNLGKNWTFIIAAICGLVGVIVTYFCVPKLNGEDLMDEDARFHKYLVDNNWEGAFGDGESSEMSGSDVEKVDSIILTSKDVSNP</sequence>
<accession>A0ACC3SSD4</accession>
<name>A0ACC3SSD4_LIPKO</name>
<keyword evidence="2" id="KW-1185">Reference proteome</keyword>
<evidence type="ECO:0000313" key="2">
    <source>
        <dbReference type="Proteomes" id="UP001433508"/>
    </source>
</evidence>
<evidence type="ECO:0000313" key="1">
    <source>
        <dbReference type="EMBL" id="KAK9234170.1"/>
    </source>
</evidence>
<reference evidence="2" key="1">
    <citation type="journal article" date="2024" name="Front. Bioeng. Biotechnol.">
        <title>Genome-scale model development and genomic sequencing of the oleaginous clade Lipomyces.</title>
        <authorList>
            <person name="Czajka J.J."/>
            <person name="Han Y."/>
            <person name="Kim J."/>
            <person name="Mondo S.J."/>
            <person name="Hofstad B.A."/>
            <person name="Robles A."/>
            <person name="Haridas S."/>
            <person name="Riley R."/>
            <person name="LaButti K."/>
            <person name="Pangilinan J."/>
            <person name="Andreopoulos W."/>
            <person name="Lipzen A."/>
            <person name="Yan J."/>
            <person name="Wang M."/>
            <person name="Ng V."/>
            <person name="Grigoriev I.V."/>
            <person name="Spatafora J.W."/>
            <person name="Magnuson J.K."/>
            <person name="Baker S.E."/>
            <person name="Pomraning K.R."/>
        </authorList>
    </citation>
    <scope>NUCLEOTIDE SEQUENCE [LARGE SCALE GENOMIC DNA]</scope>
    <source>
        <strain evidence="2">CBS 7786</strain>
    </source>
</reference>
<proteinExistence type="predicted"/>
<dbReference type="EMBL" id="MU971506">
    <property type="protein sequence ID" value="KAK9234170.1"/>
    <property type="molecule type" value="Genomic_DNA"/>
</dbReference>